<keyword evidence="2" id="KW-1185">Reference proteome</keyword>
<dbReference type="EMBL" id="JACHVA010000046">
    <property type="protein sequence ID" value="MBC2601088.1"/>
    <property type="molecule type" value="Genomic_DNA"/>
</dbReference>
<organism evidence="1 2">
    <name type="scientific">Puniceicoccus vermicola</name>
    <dbReference type="NCBI Taxonomy" id="388746"/>
    <lineage>
        <taxon>Bacteria</taxon>
        <taxon>Pseudomonadati</taxon>
        <taxon>Verrucomicrobiota</taxon>
        <taxon>Opitutia</taxon>
        <taxon>Puniceicoccales</taxon>
        <taxon>Puniceicoccaceae</taxon>
        <taxon>Puniceicoccus</taxon>
    </lineage>
</organism>
<gene>
    <name evidence="1" type="ORF">H5P30_04760</name>
</gene>
<sequence length="351" mass="40157">MSLTIYDPRHLAESGFFQFLFRALKKEGANVVDEVPFPSQSRTDRHHEGAWARIDGALVFFDMSDHVFDFDLSALQRADLYLKANLNRSIAKKVFVSEGIEDVGAKLRPFTFLPPSLRRCQKIGAMRLRKWLRGPTLFHVVGVYENPPARGEADPFLSPGTRIEPHVMHFWVRWHFAQAVRESQLSGISRLTSRGNRTIEDGIHVKANLNHQLYLLRMASSGCTVLNTFPHVVYPWKVLESIALGRPFIVEREPLVEIPEAFRPVVDTHFLEVLPGFGSFDASASLGEPKSYRILEVPSSQAIREGFERVTAVLRDRERMETMADACREFSRDRLNPEFIVSWLRKEVARL</sequence>
<dbReference type="RefSeq" id="WP_185691814.1">
    <property type="nucleotide sequence ID" value="NZ_JACHVA010000046.1"/>
</dbReference>
<protein>
    <recommendedName>
        <fullName evidence="3">Glycosyltransferase family 1 protein</fullName>
    </recommendedName>
</protein>
<proteinExistence type="predicted"/>
<accession>A0A7X1AW47</accession>
<reference evidence="1 2" key="1">
    <citation type="submission" date="2020-07" db="EMBL/GenBank/DDBJ databases">
        <authorList>
            <person name="Feng X."/>
        </authorList>
    </citation>
    <scope>NUCLEOTIDE SEQUENCE [LARGE SCALE GENOMIC DNA]</scope>
    <source>
        <strain evidence="1 2">JCM14086</strain>
    </source>
</reference>
<dbReference type="AlphaFoldDB" id="A0A7X1AW47"/>
<dbReference type="Proteomes" id="UP000525652">
    <property type="component" value="Unassembled WGS sequence"/>
</dbReference>
<evidence type="ECO:0000313" key="1">
    <source>
        <dbReference type="EMBL" id="MBC2601088.1"/>
    </source>
</evidence>
<comment type="caution">
    <text evidence="1">The sequence shown here is derived from an EMBL/GenBank/DDBJ whole genome shotgun (WGS) entry which is preliminary data.</text>
</comment>
<evidence type="ECO:0000313" key="2">
    <source>
        <dbReference type="Proteomes" id="UP000525652"/>
    </source>
</evidence>
<name>A0A7X1AW47_9BACT</name>
<evidence type="ECO:0008006" key="3">
    <source>
        <dbReference type="Google" id="ProtNLM"/>
    </source>
</evidence>